<organism evidence="4 5">
    <name type="scientific">Pleurostoma richardsiae</name>
    <dbReference type="NCBI Taxonomy" id="41990"/>
    <lineage>
        <taxon>Eukaryota</taxon>
        <taxon>Fungi</taxon>
        <taxon>Dikarya</taxon>
        <taxon>Ascomycota</taxon>
        <taxon>Pezizomycotina</taxon>
        <taxon>Sordariomycetes</taxon>
        <taxon>Sordariomycetidae</taxon>
        <taxon>Calosphaeriales</taxon>
        <taxon>Pleurostomataceae</taxon>
        <taxon>Pleurostoma</taxon>
    </lineage>
</organism>
<dbReference type="EMBL" id="JANBVO010000059">
    <property type="protein sequence ID" value="KAJ9132277.1"/>
    <property type="molecule type" value="Genomic_DNA"/>
</dbReference>
<dbReference type="SUPFAM" id="SSF46565">
    <property type="entry name" value="Chaperone J-domain"/>
    <property type="match status" value="1"/>
</dbReference>
<feature type="compositionally biased region" description="Low complexity" evidence="2">
    <location>
        <begin position="315"/>
        <end position="327"/>
    </location>
</feature>
<evidence type="ECO:0000313" key="5">
    <source>
        <dbReference type="Proteomes" id="UP001174694"/>
    </source>
</evidence>
<feature type="coiled-coil region" evidence="1">
    <location>
        <begin position="171"/>
        <end position="201"/>
    </location>
</feature>
<name>A0AA38RAU9_9PEZI</name>
<feature type="region of interest" description="Disordered" evidence="2">
    <location>
        <begin position="293"/>
        <end position="376"/>
    </location>
</feature>
<keyword evidence="1" id="KW-0175">Coiled coil</keyword>
<evidence type="ECO:0000256" key="2">
    <source>
        <dbReference type="SAM" id="MobiDB-lite"/>
    </source>
</evidence>
<proteinExistence type="predicted"/>
<feature type="domain" description="J" evidence="3">
    <location>
        <begin position="19"/>
        <end position="78"/>
    </location>
</feature>
<dbReference type="PROSITE" id="PS50076">
    <property type="entry name" value="DNAJ_2"/>
    <property type="match status" value="1"/>
</dbReference>
<accession>A0AA38RAU9</accession>
<dbReference type="AlphaFoldDB" id="A0AA38RAU9"/>
<dbReference type="InterPro" id="IPR036869">
    <property type="entry name" value="J_dom_sf"/>
</dbReference>
<evidence type="ECO:0000259" key="3">
    <source>
        <dbReference type="PROSITE" id="PS50076"/>
    </source>
</evidence>
<dbReference type="InterPro" id="IPR001623">
    <property type="entry name" value="DnaJ_domain"/>
</dbReference>
<comment type="caution">
    <text evidence="4">The sequence shown here is derived from an EMBL/GenBank/DDBJ whole genome shotgun (WGS) entry which is preliminary data.</text>
</comment>
<protein>
    <recommendedName>
        <fullName evidence="3">J domain-containing protein</fullName>
    </recommendedName>
</protein>
<reference evidence="4" key="1">
    <citation type="submission" date="2022-07" db="EMBL/GenBank/DDBJ databases">
        <title>Fungi with potential for degradation of polypropylene.</title>
        <authorList>
            <person name="Gostincar C."/>
        </authorList>
    </citation>
    <scope>NUCLEOTIDE SEQUENCE</scope>
    <source>
        <strain evidence="4">EXF-13308</strain>
    </source>
</reference>
<evidence type="ECO:0000313" key="4">
    <source>
        <dbReference type="EMBL" id="KAJ9132277.1"/>
    </source>
</evidence>
<feature type="compositionally biased region" description="Polar residues" evidence="2">
    <location>
        <begin position="300"/>
        <end position="311"/>
    </location>
</feature>
<sequence>MDEINGSAENVPLSTQVYDFYGLMGVDPTIDSSKIKKAFDDLVESFAELKPNSAIEAANVGLFILSDPKLRAQYDRERLAYIYRQGLVKDQYLLACNSPEVLDEVHKYSSELVDRVNQPLQGETDALIKEIAKLRKDQKGFERDTILQRQNWPTSENSVVRAAGDVLCKMLVSTRDRIRDLEDELAKITDMSKTAARLKENSSNSSSSSSAGLSTFRSLALVQKQTPKRSPTSSQWASESEIDLATYQRSMRHPTASRHVSHSMRAGLSRIRVSEETVAYPFESHPFGMDRFDVQGRYGSPNTGPASSSGDDTYASSVQPASSSGVSTPARSSEQKRHVSSPVVSKSATVREAVAARSPRDISTTGYVDTKPGDFW</sequence>
<gene>
    <name evidence="4" type="ORF">NKR23_g11335</name>
</gene>
<dbReference type="Proteomes" id="UP001174694">
    <property type="component" value="Unassembled WGS sequence"/>
</dbReference>
<keyword evidence="5" id="KW-1185">Reference proteome</keyword>
<evidence type="ECO:0000256" key="1">
    <source>
        <dbReference type="SAM" id="Coils"/>
    </source>
</evidence>